<protein>
    <submittedName>
        <fullName evidence="2">Uncharacterized protein</fullName>
    </submittedName>
</protein>
<dbReference type="AlphaFoldDB" id="A0A934NIB7"/>
<reference evidence="2 3" key="1">
    <citation type="submission" date="2020-10" db="EMBL/GenBank/DDBJ databases">
        <title>Ca. Dormibacterota MAGs.</title>
        <authorList>
            <person name="Montgomery K."/>
        </authorList>
    </citation>
    <scope>NUCLEOTIDE SEQUENCE [LARGE SCALE GENOMIC DNA]</scope>
    <source>
        <strain evidence="2">Mitchell_Peninsula_5</strain>
    </source>
</reference>
<feature type="transmembrane region" description="Helical" evidence="1">
    <location>
        <begin position="77"/>
        <end position="97"/>
    </location>
</feature>
<keyword evidence="1" id="KW-0812">Transmembrane</keyword>
<gene>
    <name evidence="2" type="ORF">JF887_00040</name>
</gene>
<accession>A0A934NIB7</accession>
<feature type="transmembrane region" description="Helical" evidence="1">
    <location>
        <begin position="45"/>
        <end position="65"/>
    </location>
</feature>
<evidence type="ECO:0000313" key="3">
    <source>
        <dbReference type="Proteomes" id="UP000614410"/>
    </source>
</evidence>
<dbReference type="EMBL" id="JAEKNN010000002">
    <property type="protein sequence ID" value="MBJ7607809.1"/>
    <property type="molecule type" value="Genomic_DNA"/>
</dbReference>
<organism evidence="2 3">
    <name type="scientific">Candidatus Amunia macphersoniae</name>
    <dbReference type="NCBI Taxonomy" id="3127014"/>
    <lineage>
        <taxon>Bacteria</taxon>
        <taxon>Bacillati</taxon>
        <taxon>Candidatus Dormiibacterota</taxon>
        <taxon>Candidatus Dormibacteria</taxon>
        <taxon>Candidatus Aeolococcales</taxon>
        <taxon>Candidatus Aeolococcaceae</taxon>
        <taxon>Candidatus Amunia</taxon>
    </lineage>
</organism>
<sequence length="146" mass="15264">MSGRSRSAAGGTGSPNAANVQAAQVPDIIAAATPSPGARRTVTGLLLRFISCGLIALSFGAIWRVTLAPAVVGPGSALAGIFFLLLGFILGGVLWYLRDARRRRNHPELVSDERLVFSFIVFAVMPLAVLLLVGLVWLVALLIGAT</sequence>
<dbReference type="Proteomes" id="UP000614410">
    <property type="component" value="Unassembled WGS sequence"/>
</dbReference>
<comment type="caution">
    <text evidence="2">The sequence shown here is derived from an EMBL/GenBank/DDBJ whole genome shotgun (WGS) entry which is preliminary data.</text>
</comment>
<keyword evidence="1" id="KW-0472">Membrane</keyword>
<keyword evidence="1" id="KW-1133">Transmembrane helix</keyword>
<evidence type="ECO:0000313" key="2">
    <source>
        <dbReference type="EMBL" id="MBJ7607809.1"/>
    </source>
</evidence>
<proteinExistence type="predicted"/>
<evidence type="ECO:0000256" key="1">
    <source>
        <dbReference type="SAM" id="Phobius"/>
    </source>
</evidence>
<feature type="transmembrane region" description="Helical" evidence="1">
    <location>
        <begin position="117"/>
        <end position="143"/>
    </location>
</feature>
<name>A0A934NIB7_9BACT</name>